<dbReference type="PANTHER" id="PTHR18901:SF38">
    <property type="entry name" value="PSEUDOURIDINE-5'-PHOSPHATASE"/>
    <property type="match status" value="1"/>
</dbReference>
<feature type="compositionally biased region" description="Basic and acidic residues" evidence="1">
    <location>
        <begin position="15"/>
        <end position="34"/>
    </location>
</feature>
<dbReference type="InterPro" id="IPR006439">
    <property type="entry name" value="HAD-SF_hydro_IA"/>
</dbReference>
<dbReference type="InterPro" id="IPR036412">
    <property type="entry name" value="HAD-like_sf"/>
</dbReference>
<dbReference type="SUPFAM" id="SSF56784">
    <property type="entry name" value="HAD-like"/>
    <property type="match status" value="1"/>
</dbReference>
<protein>
    <submittedName>
        <fullName evidence="2">HAD family phosphatase</fullName>
    </submittedName>
</protein>
<dbReference type="NCBIfam" id="TIGR01509">
    <property type="entry name" value="HAD-SF-IA-v3"/>
    <property type="match status" value="1"/>
</dbReference>
<dbReference type="PANTHER" id="PTHR18901">
    <property type="entry name" value="2-DEOXYGLUCOSE-6-PHOSPHATE PHOSPHATASE 2"/>
    <property type="match status" value="1"/>
</dbReference>
<gene>
    <name evidence="2" type="ORF">HF526_18915</name>
</gene>
<dbReference type="InterPro" id="IPR023198">
    <property type="entry name" value="PGP-like_dom2"/>
</dbReference>
<organism evidence="2 3">
    <name type="scientific">Pseudonocardia acidicola</name>
    <dbReference type="NCBI Taxonomy" id="2724939"/>
    <lineage>
        <taxon>Bacteria</taxon>
        <taxon>Bacillati</taxon>
        <taxon>Actinomycetota</taxon>
        <taxon>Actinomycetes</taxon>
        <taxon>Pseudonocardiales</taxon>
        <taxon>Pseudonocardiaceae</taxon>
        <taxon>Pseudonocardia</taxon>
    </lineage>
</organism>
<evidence type="ECO:0000256" key="1">
    <source>
        <dbReference type="SAM" id="MobiDB-lite"/>
    </source>
</evidence>
<dbReference type="Gene3D" id="3.40.50.1000">
    <property type="entry name" value="HAD superfamily/HAD-like"/>
    <property type="match status" value="1"/>
</dbReference>
<reference evidence="2 3" key="1">
    <citation type="submission" date="2020-04" db="EMBL/GenBank/DDBJ databases">
        <authorList>
            <person name="Klaysubun C."/>
            <person name="Duangmal K."/>
            <person name="Lipun K."/>
        </authorList>
    </citation>
    <scope>NUCLEOTIDE SEQUENCE [LARGE SCALE GENOMIC DNA]</scope>
    <source>
        <strain evidence="2 3">K10HN5</strain>
    </source>
</reference>
<dbReference type="EMBL" id="JAAXLA010000035">
    <property type="protein sequence ID" value="NMH99367.1"/>
    <property type="molecule type" value="Genomic_DNA"/>
</dbReference>
<dbReference type="SFLD" id="SFLDG01129">
    <property type="entry name" value="C1.5:_HAD__Beta-PGM__Phosphata"/>
    <property type="match status" value="1"/>
</dbReference>
<evidence type="ECO:0000313" key="2">
    <source>
        <dbReference type="EMBL" id="NMH99367.1"/>
    </source>
</evidence>
<dbReference type="InterPro" id="IPR023214">
    <property type="entry name" value="HAD_sf"/>
</dbReference>
<dbReference type="Gene3D" id="1.10.150.240">
    <property type="entry name" value="Putative phosphatase, domain 2"/>
    <property type="match status" value="1"/>
</dbReference>
<keyword evidence="3" id="KW-1185">Reference proteome</keyword>
<accession>A0ABX1SEZ1</accession>
<evidence type="ECO:0000313" key="3">
    <source>
        <dbReference type="Proteomes" id="UP000820669"/>
    </source>
</evidence>
<dbReference type="Pfam" id="PF00702">
    <property type="entry name" value="Hydrolase"/>
    <property type="match status" value="1"/>
</dbReference>
<dbReference type="SFLD" id="SFLDS00003">
    <property type="entry name" value="Haloacid_Dehalogenase"/>
    <property type="match status" value="1"/>
</dbReference>
<dbReference type="PRINTS" id="PR00413">
    <property type="entry name" value="HADHALOGNASE"/>
</dbReference>
<proteinExistence type="predicted"/>
<dbReference type="CDD" id="cd07505">
    <property type="entry name" value="HAD_BPGM-like"/>
    <property type="match status" value="1"/>
</dbReference>
<feature type="region of interest" description="Disordered" evidence="1">
    <location>
        <begin position="1"/>
        <end position="34"/>
    </location>
</feature>
<dbReference type="Proteomes" id="UP000820669">
    <property type="component" value="Unassembled WGS sequence"/>
</dbReference>
<comment type="caution">
    <text evidence="2">The sequence shown here is derived from an EMBL/GenBank/DDBJ whole genome shotgun (WGS) entry which is preliminary data.</text>
</comment>
<name>A0ABX1SEZ1_9PSEU</name>
<sequence>MPADAEPAARHPLPRSHEPHSRSHLVNERAVREDGTGRGPVAVLWDMDGTLVDSEKVWDRSLSETARWLGGELSAAARAETIGGNMARSLEILFRDVGVTPTPGLAREARAWLVARTAELFAEGLPWRPGAEEALLTVREAGWATALVTNTGRELTEMALEWIGREHFATTVCGDEVARGKPAPDPYLRAAELLGVPMGECVAVEDSPTGALAAERAGAVVLVVPCEVPVPVGPGRVHRESLVGLRPTDVVEAYTRVRSDYAP</sequence>